<keyword evidence="3" id="KW-0723">Serine/threonine-protein kinase</keyword>
<dbReference type="PROSITE" id="PS51158">
    <property type="entry name" value="ALPHA_KINASE"/>
    <property type="match status" value="1"/>
</dbReference>
<dbReference type="InterPro" id="IPR013783">
    <property type="entry name" value="Ig-like_fold"/>
</dbReference>
<feature type="region of interest" description="Disordered" evidence="10">
    <location>
        <begin position="1132"/>
        <end position="1202"/>
    </location>
</feature>
<evidence type="ECO:0000313" key="14">
    <source>
        <dbReference type="Proteomes" id="UP001044222"/>
    </source>
</evidence>
<feature type="region of interest" description="Disordered" evidence="10">
    <location>
        <begin position="629"/>
        <end position="743"/>
    </location>
</feature>
<feature type="domain" description="Ig-like" evidence="11">
    <location>
        <begin position="777"/>
        <end position="865"/>
    </location>
</feature>
<dbReference type="EMBL" id="JAFIRN010000011">
    <property type="protein sequence ID" value="KAG5839658.1"/>
    <property type="molecule type" value="Genomic_DNA"/>
</dbReference>
<dbReference type="PANTHER" id="PTHR47091:SF1">
    <property type="entry name" value="ALPHA-PROTEIN KINASE 3"/>
    <property type="match status" value="1"/>
</dbReference>
<keyword evidence="4" id="KW-0808">Transferase</keyword>
<dbReference type="SUPFAM" id="SSF56112">
    <property type="entry name" value="Protein kinase-like (PK-like)"/>
    <property type="match status" value="1"/>
</dbReference>
<dbReference type="Gene3D" id="3.20.200.10">
    <property type="entry name" value="MHCK/EF2 kinase"/>
    <property type="match status" value="1"/>
</dbReference>
<name>A0A9D3M2U4_ANGAN</name>
<dbReference type="EC" id="2.7.11.1" evidence="2"/>
<comment type="catalytic activity">
    <reaction evidence="9">
        <text>L-seryl-[protein] + ATP = O-phospho-L-seryl-[protein] + ADP + H(+)</text>
        <dbReference type="Rhea" id="RHEA:17989"/>
        <dbReference type="Rhea" id="RHEA-COMP:9863"/>
        <dbReference type="Rhea" id="RHEA-COMP:11604"/>
        <dbReference type="ChEBI" id="CHEBI:15378"/>
        <dbReference type="ChEBI" id="CHEBI:29999"/>
        <dbReference type="ChEBI" id="CHEBI:30616"/>
        <dbReference type="ChEBI" id="CHEBI:83421"/>
        <dbReference type="ChEBI" id="CHEBI:456216"/>
        <dbReference type="EC" id="2.7.11.1"/>
    </reaction>
</comment>
<feature type="region of interest" description="Disordered" evidence="10">
    <location>
        <begin position="501"/>
        <end position="529"/>
    </location>
</feature>
<keyword evidence="6" id="KW-1015">Disulfide bond</keyword>
<feature type="region of interest" description="Disordered" evidence="10">
    <location>
        <begin position="751"/>
        <end position="770"/>
    </location>
</feature>
<keyword evidence="14" id="KW-1185">Reference proteome</keyword>
<feature type="compositionally biased region" description="Polar residues" evidence="10">
    <location>
        <begin position="1148"/>
        <end position="1173"/>
    </location>
</feature>
<feature type="region of interest" description="Disordered" evidence="10">
    <location>
        <begin position="80"/>
        <end position="99"/>
    </location>
</feature>
<evidence type="ECO:0000256" key="7">
    <source>
        <dbReference type="ARBA" id="ARBA00023319"/>
    </source>
</evidence>
<feature type="compositionally biased region" description="Basic and acidic residues" evidence="10">
    <location>
        <begin position="1"/>
        <end position="12"/>
    </location>
</feature>
<dbReference type="Gene3D" id="2.60.40.10">
    <property type="entry name" value="Immunoglobulins"/>
    <property type="match status" value="1"/>
</dbReference>
<dbReference type="PROSITE" id="PS50835">
    <property type="entry name" value="IG_LIKE"/>
    <property type="match status" value="1"/>
</dbReference>
<keyword evidence="5" id="KW-0418">Kinase</keyword>
<evidence type="ECO:0000256" key="8">
    <source>
        <dbReference type="ARBA" id="ARBA00047899"/>
    </source>
</evidence>
<evidence type="ECO:0000256" key="1">
    <source>
        <dbReference type="ARBA" id="ARBA00008651"/>
    </source>
</evidence>
<evidence type="ECO:0000313" key="13">
    <source>
        <dbReference type="EMBL" id="KAG5839658.1"/>
    </source>
</evidence>
<evidence type="ECO:0000259" key="11">
    <source>
        <dbReference type="PROSITE" id="PS50835"/>
    </source>
</evidence>
<sequence length="1202" mass="130031">MHRPPPETKVTVDRSQVNGKHVSSGRDLSIFPHKQEIRPPASTAGQVNAEADDTSTLHNRIHSASGAPSQNTQLHAYGLDNSQKKHPIGPGVSGLDRPAGLVDASERPVMPAVKPGQAEPRSDGAAQKCGGVSVGAGEIPAGNLRSRDNNAPCVQGPGERGRAEILVNVRPQKETTMQGGKGVTETTTLTWKKVKTERKEIPIYTAHKNEKGGLPWGRGEKGVTSASTELPIIVQVKLLEGPQPEKVLQNFPEVLRNVQKDGVASAICTPVTKPEVIKLQLRLPGVPQVLDRTCSKTSFLKSQVKNREPPAPFADNTSPIPEQSNLLKAATAEDPPLDMAESTGKTTPVTPIQQITERNKDLLQPKEIPKAGKQDQEVKPGRAMANENSCGQPSTGMAADSASVTHNFKKDNSGLSKTDVQHQHNSVKSSITIWPVPKVPTFVVPPISVTCSDDISSENNQPSKDEAKELDSVATLMQEVMSDLDSCVTLSAAGKKEINSTPDCVEEATPTNDSDMPQGITAPEPSVKKTPSIVSESLLEKVLLCADVIATHPDKQQQQPQLASDTFTDQHVNDKSGLNENNPINPESPLLSPTTSRRDLVADTPNMEASGSLAVPAIRVDCTPLVEKHSGEETSGDALPPPVSSCETSPRLRKRNSLTPIPSATPEELALGARRKIFNPKSKTEDLEVSPGSTDALAKKEQEAPYASPGQSRRPSLLQLPAGQQTPPLPRRSPNLGRKKTTLEVPKCPEETVKEADTIKPEPKSAEKDKLDPLKAPQVIRKIRAEPFPDNVGHIKLCCQFFNVLSDSTIKWCRDEAEIAEVTKSAGDESPVVLAIVHVSSMDCGVYSCSIKNEYGTDSTDFFLSATILSESLLRADLEVGQEIEMTPMLFTKGLADPGRWGNKFFGRIMLTESHIGDGCARKACRVKVIYGLEPAFESGSTCILKVRNPISYGKKDEHNLVERNLEITQQECKVQNMIREYCKVFSAEARVAGNFGSVLEVIPLYLMYQPASTIPYTTAEADLKGVFLKHCLTDPTGRLIVRTGSEVEQMCCTFQHWIHQWTNGNLLLTQLEGVDGKITNVGVATKLKGYQGLSDKATPKVFEQFVAQHQCNGYCTLLGLQSLKAIDSLTQPTKTKGSRSPMLNRKGSASPQTMRKGGTSPQTPRKVSSSPRLTRKSSEPGNGKPAVKNNSVETPKMVSIS</sequence>
<dbReference type="GO" id="GO:0004674">
    <property type="term" value="F:protein serine/threonine kinase activity"/>
    <property type="evidence" value="ECO:0007669"/>
    <property type="project" value="UniProtKB-KW"/>
</dbReference>
<dbReference type="AlphaFoldDB" id="A0A9D3M2U4"/>
<dbReference type="Pfam" id="PF02816">
    <property type="entry name" value="Alpha_kinase"/>
    <property type="match status" value="1"/>
</dbReference>
<evidence type="ECO:0000256" key="5">
    <source>
        <dbReference type="ARBA" id="ARBA00022777"/>
    </source>
</evidence>
<reference evidence="13" key="1">
    <citation type="submission" date="2021-01" db="EMBL/GenBank/DDBJ databases">
        <title>A chromosome-scale assembly of European eel, Anguilla anguilla.</title>
        <authorList>
            <person name="Henkel C."/>
            <person name="Jong-Raadsen S.A."/>
            <person name="Dufour S."/>
            <person name="Weltzien F.-A."/>
            <person name="Palstra A.P."/>
            <person name="Pelster B."/>
            <person name="Spaink H.P."/>
            <person name="Van Den Thillart G.E."/>
            <person name="Jansen H."/>
            <person name="Zahm M."/>
            <person name="Klopp C."/>
            <person name="Cedric C."/>
            <person name="Louis A."/>
            <person name="Berthelot C."/>
            <person name="Parey E."/>
            <person name="Roest Crollius H."/>
            <person name="Montfort J."/>
            <person name="Robinson-Rechavi M."/>
            <person name="Bucao C."/>
            <person name="Bouchez O."/>
            <person name="Gislard M."/>
            <person name="Lluch J."/>
            <person name="Milhes M."/>
            <person name="Lampietro C."/>
            <person name="Lopez Roques C."/>
            <person name="Donnadieu C."/>
            <person name="Braasch I."/>
            <person name="Desvignes T."/>
            <person name="Postlethwait J."/>
            <person name="Bobe J."/>
            <person name="Guiguen Y."/>
            <person name="Dirks R."/>
        </authorList>
    </citation>
    <scope>NUCLEOTIDE SEQUENCE</scope>
    <source>
        <strain evidence="13">Tag_6206</strain>
        <tissue evidence="13">Liver</tissue>
    </source>
</reference>
<feature type="compositionally biased region" description="Polar residues" evidence="10">
    <location>
        <begin position="556"/>
        <end position="595"/>
    </location>
</feature>
<feature type="region of interest" description="Disordered" evidence="10">
    <location>
        <begin position="111"/>
        <end position="158"/>
    </location>
</feature>
<keyword evidence="7" id="KW-0393">Immunoglobulin domain</keyword>
<gene>
    <name evidence="13" type="ORF">ANANG_G00207260</name>
</gene>
<organism evidence="13 14">
    <name type="scientific">Anguilla anguilla</name>
    <name type="common">European freshwater eel</name>
    <name type="synonym">Muraena anguilla</name>
    <dbReference type="NCBI Taxonomy" id="7936"/>
    <lineage>
        <taxon>Eukaryota</taxon>
        <taxon>Metazoa</taxon>
        <taxon>Chordata</taxon>
        <taxon>Craniata</taxon>
        <taxon>Vertebrata</taxon>
        <taxon>Euteleostomi</taxon>
        <taxon>Actinopterygii</taxon>
        <taxon>Neopterygii</taxon>
        <taxon>Teleostei</taxon>
        <taxon>Anguilliformes</taxon>
        <taxon>Anguillidae</taxon>
        <taxon>Anguilla</taxon>
    </lineage>
</organism>
<evidence type="ECO:0000256" key="6">
    <source>
        <dbReference type="ARBA" id="ARBA00023157"/>
    </source>
</evidence>
<comment type="caution">
    <text evidence="13">The sequence shown here is derived from an EMBL/GenBank/DDBJ whole genome shotgun (WGS) entry which is preliminary data.</text>
</comment>
<dbReference type="InterPro" id="IPR004166">
    <property type="entry name" value="a-kinase_dom"/>
</dbReference>
<evidence type="ECO:0000256" key="9">
    <source>
        <dbReference type="ARBA" id="ARBA00048679"/>
    </source>
</evidence>
<dbReference type="InterPro" id="IPR007110">
    <property type="entry name" value="Ig-like_dom"/>
</dbReference>
<feature type="compositionally biased region" description="Polar residues" evidence="10">
    <location>
        <begin position="343"/>
        <end position="356"/>
    </location>
</feature>
<dbReference type="SUPFAM" id="SSF48726">
    <property type="entry name" value="Immunoglobulin"/>
    <property type="match status" value="1"/>
</dbReference>
<dbReference type="GO" id="GO:0055013">
    <property type="term" value="P:cardiac muscle cell development"/>
    <property type="evidence" value="ECO:0007669"/>
    <property type="project" value="TreeGrafter"/>
</dbReference>
<dbReference type="SMART" id="SM00811">
    <property type="entry name" value="Alpha_kinase"/>
    <property type="match status" value="1"/>
</dbReference>
<feature type="region of interest" description="Disordered" evidence="10">
    <location>
        <begin position="300"/>
        <end position="321"/>
    </location>
</feature>
<dbReference type="InterPro" id="IPR036179">
    <property type="entry name" value="Ig-like_dom_sf"/>
</dbReference>
<dbReference type="GO" id="GO:0005524">
    <property type="term" value="F:ATP binding"/>
    <property type="evidence" value="ECO:0007669"/>
    <property type="project" value="InterPro"/>
</dbReference>
<comment type="catalytic activity">
    <reaction evidence="8">
        <text>L-threonyl-[protein] + ATP = O-phospho-L-threonyl-[protein] + ADP + H(+)</text>
        <dbReference type="Rhea" id="RHEA:46608"/>
        <dbReference type="Rhea" id="RHEA-COMP:11060"/>
        <dbReference type="Rhea" id="RHEA-COMP:11605"/>
        <dbReference type="ChEBI" id="CHEBI:15378"/>
        <dbReference type="ChEBI" id="CHEBI:30013"/>
        <dbReference type="ChEBI" id="CHEBI:30616"/>
        <dbReference type="ChEBI" id="CHEBI:61977"/>
        <dbReference type="ChEBI" id="CHEBI:456216"/>
        <dbReference type="EC" id="2.7.11.1"/>
    </reaction>
</comment>
<evidence type="ECO:0000256" key="3">
    <source>
        <dbReference type="ARBA" id="ARBA00022527"/>
    </source>
</evidence>
<feature type="region of interest" description="Disordered" evidence="10">
    <location>
        <begin position="554"/>
        <end position="612"/>
    </location>
</feature>
<dbReference type="PANTHER" id="PTHR47091">
    <property type="entry name" value="ALPHA-PROTEIN KINASE 2-RELATED"/>
    <property type="match status" value="1"/>
</dbReference>
<dbReference type="GO" id="GO:0005634">
    <property type="term" value="C:nucleus"/>
    <property type="evidence" value="ECO:0007669"/>
    <property type="project" value="TreeGrafter"/>
</dbReference>
<evidence type="ECO:0000259" key="12">
    <source>
        <dbReference type="PROSITE" id="PS51158"/>
    </source>
</evidence>
<evidence type="ECO:0000256" key="2">
    <source>
        <dbReference type="ARBA" id="ARBA00012513"/>
    </source>
</evidence>
<protein>
    <recommendedName>
        <fullName evidence="2">non-specific serine/threonine protein kinase</fullName>
        <ecNumber evidence="2">2.7.11.1</ecNumber>
    </recommendedName>
</protein>
<dbReference type="CDD" id="cd16973">
    <property type="entry name" value="Alpha_kinase_ALPK3"/>
    <property type="match status" value="1"/>
</dbReference>
<comment type="similarity">
    <text evidence="1">Belongs to the protein kinase superfamily. Alpha-type protein kinase family. ALPK subfamily.</text>
</comment>
<feature type="region of interest" description="Disordered" evidence="10">
    <location>
        <begin position="335"/>
        <end position="399"/>
    </location>
</feature>
<evidence type="ECO:0000256" key="4">
    <source>
        <dbReference type="ARBA" id="ARBA00022679"/>
    </source>
</evidence>
<dbReference type="Proteomes" id="UP001044222">
    <property type="component" value="Chromosome 11"/>
</dbReference>
<feature type="region of interest" description="Disordered" evidence="10">
    <location>
        <begin position="1"/>
        <end position="49"/>
    </location>
</feature>
<proteinExistence type="inferred from homology"/>
<dbReference type="InterPro" id="IPR011009">
    <property type="entry name" value="Kinase-like_dom_sf"/>
</dbReference>
<feature type="domain" description="Alpha-type protein kinase" evidence="12">
    <location>
        <begin position="893"/>
        <end position="1124"/>
    </location>
</feature>
<evidence type="ECO:0000256" key="10">
    <source>
        <dbReference type="SAM" id="MobiDB-lite"/>
    </source>
</evidence>
<feature type="compositionally biased region" description="Polar residues" evidence="10">
    <location>
        <begin position="386"/>
        <end position="395"/>
    </location>
</feature>
<accession>A0A9D3M2U4</accession>
<feature type="compositionally biased region" description="Basic and acidic residues" evidence="10">
    <location>
        <begin position="357"/>
        <end position="380"/>
    </location>
</feature>